<proteinExistence type="predicted"/>
<evidence type="ECO:0000256" key="1">
    <source>
        <dbReference type="SAM" id="Phobius"/>
    </source>
</evidence>
<dbReference type="RefSeq" id="WP_151182318.1">
    <property type="nucleotide sequence ID" value="NZ_VZUQ01000024.1"/>
</dbReference>
<evidence type="ECO:0000313" key="3">
    <source>
        <dbReference type="Proteomes" id="UP000480943"/>
    </source>
</evidence>
<name>A0AAD3WYB0_PHODD</name>
<sequence>MYSDTIKSKIDKMFSDLRDEVQESIDESFPSNDMVNIVCGRVRSEMESRSKTMLSDMLFELNDSVLQTSFFADNMAGQNAFLTHNLRQEVLTKYQFSTTSTINYQETSLVVGSVKVGGGVLAVGGVCEIGIVLIEELSFSSLVPIPVGMLFALAFGAAIADYFFIKPNRNKKQFFLAIDEYFSEAKEQYINWFDEIENYFNKRVNEIKQMIRG</sequence>
<keyword evidence="1" id="KW-0812">Transmembrane</keyword>
<comment type="caution">
    <text evidence="2">The sequence shown here is derived from an EMBL/GenBank/DDBJ whole genome shotgun (WGS) entry which is preliminary data.</text>
</comment>
<feature type="transmembrane region" description="Helical" evidence="1">
    <location>
        <begin position="109"/>
        <end position="133"/>
    </location>
</feature>
<organism evidence="2 3">
    <name type="scientific">Photobacterium damselae subsp. damselae</name>
    <name type="common">Listonella damsela</name>
    <dbReference type="NCBI Taxonomy" id="85581"/>
    <lineage>
        <taxon>Bacteria</taxon>
        <taxon>Pseudomonadati</taxon>
        <taxon>Pseudomonadota</taxon>
        <taxon>Gammaproteobacteria</taxon>
        <taxon>Vibrionales</taxon>
        <taxon>Vibrionaceae</taxon>
        <taxon>Photobacterium</taxon>
    </lineage>
</organism>
<dbReference type="AlphaFoldDB" id="A0AAD3WYB0"/>
<evidence type="ECO:0000313" key="2">
    <source>
        <dbReference type="EMBL" id="KAB1184211.1"/>
    </source>
</evidence>
<protein>
    <submittedName>
        <fullName evidence="2">Uncharacterized protein</fullName>
    </submittedName>
</protein>
<accession>A0AAD3WYB0</accession>
<dbReference type="Proteomes" id="UP000480943">
    <property type="component" value="Unassembled WGS sequence"/>
</dbReference>
<feature type="transmembrane region" description="Helical" evidence="1">
    <location>
        <begin position="145"/>
        <end position="165"/>
    </location>
</feature>
<keyword evidence="1" id="KW-1133">Transmembrane helix</keyword>
<keyword evidence="1" id="KW-0472">Membrane</keyword>
<gene>
    <name evidence="2" type="ORF">F6450_02570</name>
</gene>
<reference evidence="2 3" key="1">
    <citation type="submission" date="2019-09" db="EMBL/GenBank/DDBJ databases">
        <title>Photobacterium damselae subsp. damselae CDC-2227-81, a human clinical isolate.</title>
        <authorList>
            <person name="Osorio C.R."/>
        </authorList>
    </citation>
    <scope>NUCLEOTIDE SEQUENCE [LARGE SCALE GENOMIC DNA]</scope>
    <source>
        <strain evidence="2 3">CDC-2227-81</strain>
    </source>
</reference>
<dbReference type="EMBL" id="VZUQ01000024">
    <property type="protein sequence ID" value="KAB1184211.1"/>
    <property type="molecule type" value="Genomic_DNA"/>
</dbReference>